<dbReference type="InterPro" id="IPR043502">
    <property type="entry name" value="DNA/RNA_pol_sf"/>
</dbReference>
<dbReference type="PANTHER" id="PTHR15711">
    <property type="entry name" value="RAP GTPASE-ACTIVATING PROTEIN"/>
    <property type="match status" value="1"/>
</dbReference>
<dbReference type="InterPro" id="IPR021109">
    <property type="entry name" value="Peptidase_aspartic_dom_sf"/>
</dbReference>
<dbReference type="GO" id="GO:0005737">
    <property type="term" value="C:cytoplasm"/>
    <property type="evidence" value="ECO:0007669"/>
    <property type="project" value="TreeGrafter"/>
</dbReference>
<comment type="caution">
    <text evidence="10">The sequence shown here is derived from an EMBL/GenBank/DDBJ whole genome shotgun (WGS) entry which is preliminary data.</text>
</comment>
<dbReference type="InterPro" id="IPR000477">
    <property type="entry name" value="RT_dom"/>
</dbReference>
<evidence type="ECO:0000256" key="3">
    <source>
        <dbReference type="ARBA" id="ARBA00023054"/>
    </source>
</evidence>
<dbReference type="GO" id="GO:0071897">
    <property type="term" value="P:DNA biosynthetic process"/>
    <property type="evidence" value="ECO:0007669"/>
    <property type="project" value="UniProtKB-ARBA"/>
</dbReference>
<dbReference type="GO" id="GO:0015074">
    <property type="term" value="P:DNA integration"/>
    <property type="evidence" value="ECO:0007669"/>
    <property type="project" value="InterPro"/>
</dbReference>
<dbReference type="EMBL" id="VIIS01000137">
    <property type="protein sequence ID" value="KAF0312748.1"/>
    <property type="molecule type" value="Genomic_DNA"/>
</dbReference>
<dbReference type="Gene3D" id="2.30.42.10">
    <property type="match status" value="1"/>
</dbReference>
<dbReference type="FunFam" id="3.40.50.11210:FF:000002">
    <property type="entry name" value="Signal-induced proliferation-associated 1-like protein 1"/>
    <property type="match status" value="1"/>
</dbReference>
<feature type="compositionally biased region" description="Polar residues" evidence="5">
    <location>
        <begin position="2222"/>
        <end position="2231"/>
    </location>
</feature>
<feature type="region of interest" description="Disordered" evidence="5">
    <location>
        <begin position="210"/>
        <end position="252"/>
    </location>
</feature>
<reference evidence="10 11" key="1">
    <citation type="submission" date="2019-07" db="EMBL/GenBank/DDBJ databases">
        <title>Draft genome assembly of a fouling barnacle, Amphibalanus amphitrite (Darwin, 1854): The first reference genome for Thecostraca.</title>
        <authorList>
            <person name="Kim W."/>
        </authorList>
    </citation>
    <scope>NUCLEOTIDE SEQUENCE [LARGE SCALE GENOMIC DNA]</scope>
    <source>
        <strain evidence="10">SNU_AA5</strain>
        <tissue evidence="10">Soma without cirri and trophi</tissue>
    </source>
</reference>
<sequence>MPRQRAYTHTHTHTRLQRSAFGPASTRASCSERLHPRQRSRAAPAADGRGGPLYRSNSSLELEPTGGGGGGGGLRREFGSHGSIDAIGGEATFAVLTEFRSLDPELAAARDADSADAADASPRQRSRLQRLWDRDRRASRKAGGAEQSLFRKLRGGSVKDSQRLSEPETSRSTDSLDGEARQEERRRRRALVHYDCQSLRVSLAAAARRRTRLDERHNRATGASAASQPASRSADELSEDEEHGDDRSNDLVQSCPFFRNEVGGERDRTLQLAPSSGRRRRAAARPDLHCHRAPATCGLSVLEQPAGITHWPAHVCPFSRHGMAIEHSNVGSYYYKDFFHGREHENWVGTDDSLGPVAVSIRRDWLQESGTRASAAAGEGRDHTCYRVIVRSSELPTLRGLILEESLFPLIKPSEKLKRLPVREILDHVAPELQYNCLRLAVAEPRTEDYLMKLDEQYIFNRYKVGIMYCRAGQSTEEEMYNNEQSGPALEEFLGMLGQRVRLKGFDKYKAGLDNKTDSTGEYSVYVKHQGNEIMFHVSTLLQYSPNNRQQLLRKRYIGNDIVTIVFQEPGALPFTPKHIRSQFQHVFIVVRALNPCSENTQYSVAVNRFRDVPAFGPPIPESATFSKSQAFAEFLYAKVINAENAAYHSEKFMTMAKRTRNEYLKDLATNYLTEQTLDPPQKFSIMSFGSRKKDRPRPRFRPDAVQRGAICWQVVADEQSSVRQVDCVLGISADSVVLIEERTDRLLFAAPAASVLGWTLQGTSVDGRKCRALVDTGCTDTLVHAGACSDWSPRPVNMMTVNGGTLRCLGIAEITVQHRENRASLTALVVPDRPLGMDVVLGMSGIVALGGVCVKMPNGVEFGAAVVPAAAAAVAPTVVTGAVSAVEAAAPAVTAVAPAVPTVVTGAAPAATAAVAVPPLVTGARPAARTAVPTETAPPATTAAVAVATPAVRTVAPKVVGTAAAVQGETAAAGPVTNGAVVAANAKAAAGTAPVTGAGPVRGAAPAANVDRRDLSVDAVDFTARFSADSGEWTVAWKWTDGEGPDRLHNTVAQYKVPDAARPAYDEELELWAREGWLRPYDERVDGPARGLIPLMAVEQPNKDKVRPVLDYRELNRHVTAHTADAEVCAEQLRRWRRHGSRLAVLDLRKAYMQLRLDRRLWPYHTVRVRGQLHCLQRMSYGLNVAPNIMRSVVRTILEQNEAVSRGVLPYVDDLLVNEDVISAEQVAEHFSRYGLVCKPPQRPADGARMLGLQVSCSRSGELQWRRDNPVGAPPEVMTRRALFAWCGQLVSHLPVAGWLRPAAAWLKRRANALSQGWDDPIDDPDLRAQVSQVAERVTSNDPARGPWRLTGEKLTVWTDASSLASGVVLEDPEGGVVEDGSWLRPETKAAMHINMAELDAALSGVNMAIAWGIRVIDLRTDSATVHKWVGDALSGRSRLRTKAHAEMLIRRRVDIIRELVAEFQLTITIKLVKSDENPADEMTRVPKEWLRACRAEEETATATGAVPVAAAVAPDGESTHPDTAAKIRAVHENIGHQGVRRTLWYLRRDGEQWATKPAVRAVIRTCDVCQSIDPAPTRWRHGSLGVQLTWERLAIDVTHYRGDHYLTVVDCGPSRYGIWRRLRRSDAAEITAHLETVFLEHGAPAELLLDNATEFRGRRMGAFAARWGVTLRFRAVHEAGGNGIVERHHRTIKVMSARKGCTIAESLHRYNMTPRDGSQPESAPAAGVFRRVGRDLPVTGAGGHDDRPPPALPADSERGAGFREGDLVWVRRRGPATRCTDVSRPGTVTRIVTDQLIEVDGAPWHVRCVRHRHTGQPTAADPLIEDDSEPAMSLACGCTTTRESLRVYYHQGECVVLRPQTPQDTEELAEMAARLAAVTAGCDSQELVLRRNQLGQLGFHVQSDGLVTEVEGGGPAWQAGLRQGARIVEICRVPVCSASYDQMVDLLKTSVPVSLVVLPPGADGAPRRGCLLPSCGAPTPEPEPGRRAGSPPPSVVSSGYGTGGSGRSALAAGSLEAGGTLSSSSSGSTERWADEAEPPPPPLPARHRQRLPAARSLDGQTSNYAAPAGLQPRALETLQERRGRQETFAYIELASMNCGILMEAKNDNSKSTYLTDSDVEIYIPSRRERPVSERAARRRACCPRGWATRAAAASWAGRPPSAAPLAELGRPRPRAGSHQSLESAEPAGRRGPPASRSEDELSAHSLSPAARRRLRADASTPSSGSGRSQAGSPRGAAPAGRRASSGPYLAAGPPQPAETDVLLTTARPAHVLDASPESDGPQIDWQTLVDTATRAVLTQRPAAGSHPGVLQVQKLSSDNQRLQEESRQAARQLRKFTQWFLDNVEKP</sequence>
<evidence type="ECO:0000256" key="4">
    <source>
        <dbReference type="ARBA" id="ARBA00023172"/>
    </source>
</evidence>
<dbReference type="SUPFAM" id="SSF53098">
    <property type="entry name" value="Ribonuclease H-like"/>
    <property type="match status" value="1"/>
</dbReference>
<dbReference type="SMART" id="SM00228">
    <property type="entry name" value="PDZ"/>
    <property type="match status" value="1"/>
</dbReference>
<evidence type="ECO:0000259" key="7">
    <source>
        <dbReference type="PROSITE" id="PS50106"/>
    </source>
</evidence>
<dbReference type="PROSITE" id="PS50106">
    <property type="entry name" value="PDZ"/>
    <property type="match status" value="1"/>
</dbReference>
<feature type="region of interest" description="Disordered" evidence="5">
    <location>
        <begin position="1737"/>
        <end position="1761"/>
    </location>
</feature>
<feature type="domain" description="PDZ" evidence="7">
    <location>
        <begin position="1888"/>
        <end position="1952"/>
    </location>
</feature>
<dbReference type="Gene3D" id="3.10.10.10">
    <property type="entry name" value="HIV Type 1 Reverse Transcriptase, subunit A, domain 1"/>
    <property type="match status" value="1"/>
</dbReference>
<dbReference type="SUPFAM" id="SSF50156">
    <property type="entry name" value="PDZ domain-like"/>
    <property type="match status" value="1"/>
</dbReference>
<evidence type="ECO:0000256" key="2">
    <source>
        <dbReference type="ARBA" id="ARBA00022553"/>
    </source>
</evidence>
<evidence type="ECO:0000256" key="5">
    <source>
        <dbReference type="SAM" id="MobiDB-lite"/>
    </source>
</evidence>
<dbReference type="InterPro" id="IPR000331">
    <property type="entry name" value="Rap/Ran_GAP_dom"/>
</dbReference>
<feature type="compositionally biased region" description="Low complexity" evidence="5">
    <location>
        <begin position="2154"/>
        <end position="2166"/>
    </location>
</feature>
<dbReference type="PROSITE" id="PS50878">
    <property type="entry name" value="RT_POL"/>
    <property type="match status" value="1"/>
</dbReference>
<evidence type="ECO:0000256" key="1">
    <source>
        <dbReference type="ARBA" id="ARBA00022468"/>
    </source>
</evidence>
<keyword evidence="2" id="KW-0597">Phosphoprotein</keyword>
<dbReference type="Proteomes" id="UP000440578">
    <property type="component" value="Unassembled WGS sequence"/>
</dbReference>
<dbReference type="Gene3D" id="3.40.50.11210">
    <property type="entry name" value="Rap/Ran-GAP"/>
    <property type="match status" value="1"/>
</dbReference>
<proteinExistence type="predicted"/>
<keyword evidence="3" id="KW-0175">Coiled coil</keyword>
<feature type="domain" description="Rap-GAP" evidence="6">
    <location>
        <begin position="451"/>
        <end position="668"/>
    </location>
</feature>
<dbReference type="GO" id="GO:0006310">
    <property type="term" value="P:DNA recombination"/>
    <property type="evidence" value="ECO:0007669"/>
    <property type="project" value="UniProtKB-KW"/>
</dbReference>
<feature type="region of interest" description="Disordered" evidence="5">
    <location>
        <begin position="1"/>
        <end position="77"/>
    </location>
</feature>
<feature type="compositionally biased region" description="Basic residues" evidence="5">
    <location>
        <begin position="1"/>
        <end position="16"/>
    </location>
</feature>
<accession>A0A6A4XC21</accession>
<evidence type="ECO:0000313" key="11">
    <source>
        <dbReference type="Proteomes" id="UP000440578"/>
    </source>
</evidence>
<gene>
    <name evidence="10" type="primary">Sipa1l2_2</name>
    <name evidence="10" type="ORF">FJT64_001742</name>
</gene>
<dbReference type="GO" id="GO:0042575">
    <property type="term" value="C:DNA polymerase complex"/>
    <property type="evidence" value="ECO:0007669"/>
    <property type="project" value="UniProtKB-ARBA"/>
</dbReference>
<dbReference type="InterPro" id="IPR001478">
    <property type="entry name" value="PDZ"/>
</dbReference>
<keyword evidence="11" id="KW-1185">Reference proteome</keyword>
<feature type="domain" description="Integrase catalytic" evidence="9">
    <location>
        <begin position="1574"/>
        <end position="1695"/>
    </location>
</feature>
<evidence type="ECO:0000313" key="10">
    <source>
        <dbReference type="EMBL" id="KAF0312748.1"/>
    </source>
</evidence>
<feature type="compositionally biased region" description="Low complexity" evidence="5">
    <location>
        <begin position="2009"/>
        <end position="2032"/>
    </location>
</feature>
<dbReference type="GO" id="GO:0005096">
    <property type="term" value="F:GTPase activator activity"/>
    <property type="evidence" value="ECO:0007669"/>
    <property type="project" value="UniProtKB-KW"/>
</dbReference>
<name>A0A6A4XC21_AMPAM</name>
<keyword evidence="4" id="KW-0233">DNA recombination</keyword>
<dbReference type="Pfam" id="PF02145">
    <property type="entry name" value="Rap_GAP"/>
    <property type="match status" value="1"/>
</dbReference>
<dbReference type="InterPro" id="IPR012337">
    <property type="entry name" value="RNaseH-like_sf"/>
</dbReference>
<dbReference type="GO" id="GO:0004523">
    <property type="term" value="F:RNA-DNA hybrid ribonuclease activity"/>
    <property type="evidence" value="ECO:0007669"/>
    <property type="project" value="InterPro"/>
</dbReference>
<dbReference type="InterPro" id="IPR001584">
    <property type="entry name" value="Integrase_cat-core"/>
</dbReference>
<dbReference type="Pfam" id="PF00595">
    <property type="entry name" value="PDZ"/>
    <property type="match status" value="1"/>
</dbReference>
<dbReference type="Gene3D" id="3.30.70.270">
    <property type="match status" value="1"/>
</dbReference>
<dbReference type="GO" id="GO:0051056">
    <property type="term" value="P:regulation of small GTPase mediated signal transduction"/>
    <property type="evidence" value="ECO:0007669"/>
    <property type="project" value="InterPro"/>
</dbReference>
<dbReference type="InterPro" id="IPR050989">
    <property type="entry name" value="Rap1_Ran_GAP"/>
</dbReference>
<dbReference type="InterPro" id="IPR036397">
    <property type="entry name" value="RNaseH_sf"/>
</dbReference>
<evidence type="ECO:0000259" key="9">
    <source>
        <dbReference type="PROSITE" id="PS50994"/>
    </source>
</evidence>
<feature type="compositionally biased region" description="Low complexity" evidence="5">
    <location>
        <begin position="2232"/>
        <end position="2249"/>
    </location>
</feature>
<keyword evidence="1" id="KW-0343">GTPase activation</keyword>
<dbReference type="PROSITE" id="PS50994">
    <property type="entry name" value="INTEGRASE"/>
    <property type="match status" value="1"/>
</dbReference>
<organism evidence="10 11">
    <name type="scientific">Amphibalanus amphitrite</name>
    <name type="common">Striped barnacle</name>
    <name type="synonym">Balanus amphitrite</name>
    <dbReference type="NCBI Taxonomy" id="1232801"/>
    <lineage>
        <taxon>Eukaryota</taxon>
        <taxon>Metazoa</taxon>
        <taxon>Ecdysozoa</taxon>
        <taxon>Arthropoda</taxon>
        <taxon>Crustacea</taxon>
        <taxon>Multicrustacea</taxon>
        <taxon>Cirripedia</taxon>
        <taxon>Thoracica</taxon>
        <taxon>Thoracicalcarea</taxon>
        <taxon>Balanomorpha</taxon>
        <taxon>Balanoidea</taxon>
        <taxon>Balanidae</taxon>
        <taxon>Amphibalaninae</taxon>
        <taxon>Amphibalanus</taxon>
    </lineage>
</organism>
<protein>
    <submittedName>
        <fullName evidence="10">Signal-induced proliferation-associated 1-like protein 2</fullName>
    </submittedName>
</protein>
<dbReference type="OrthoDB" id="6375508at2759"/>
<feature type="compositionally biased region" description="Low complexity" evidence="5">
    <location>
        <begin position="223"/>
        <end position="232"/>
    </location>
</feature>
<dbReference type="InterPro" id="IPR036034">
    <property type="entry name" value="PDZ_sf"/>
</dbReference>
<dbReference type="InterPro" id="IPR002156">
    <property type="entry name" value="RNaseH_domain"/>
</dbReference>
<dbReference type="InterPro" id="IPR035974">
    <property type="entry name" value="Rap/Ran-GAP_sf"/>
</dbReference>
<dbReference type="PANTHER" id="PTHR15711:SF22">
    <property type="entry name" value="RAP-GAP DOMAIN-CONTAINING PROTEIN"/>
    <property type="match status" value="1"/>
</dbReference>
<dbReference type="Pfam" id="PF23088">
    <property type="entry name" value="DUF7047"/>
    <property type="match status" value="1"/>
</dbReference>
<dbReference type="InterPro" id="IPR055475">
    <property type="entry name" value="DUF7047"/>
</dbReference>
<dbReference type="CDD" id="cd00303">
    <property type="entry name" value="retropepsin_like"/>
    <property type="match status" value="1"/>
</dbReference>
<dbReference type="SUPFAM" id="SSF56672">
    <property type="entry name" value="DNA/RNA polymerases"/>
    <property type="match status" value="1"/>
</dbReference>
<evidence type="ECO:0000259" key="8">
    <source>
        <dbReference type="PROSITE" id="PS50878"/>
    </source>
</evidence>
<feature type="domain" description="Reverse transcriptase" evidence="8">
    <location>
        <begin position="1080"/>
        <end position="1292"/>
    </location>
</feature>
<feature type="region of interest" description="Disordered" evidence="5">
    <location>
        <begin position="112"/>
        <end position="184"/>
    </location>
</feature>
<feature type="compositionally biased region" description="Basic and acidic residues" evidence="5">
    <location>
        <begin position="160"/>
        <end position="171"/>
    </location>
</feature>
<dbReference type="GO" id="GO:0003676">
    <property type="term" value="F:nucleic acid binding"/>
    <property type="evidence" value="ECO:0007669"/>
    <property type="project" value="InterPro"/>
</dbReference>
<dbReference type="SUPFAM" id="SSF111347">
    <property type="entry name" value="Rap/Ran-GAP"/>
    <property type="match status" value="1"/>
</dbReference>
<dbReference type="InterPro" id="IPR043128">
    <property type="entry name" value="Rev_trsase/Diguanyl_cyclase"/>
</dbReference>
<dbReference type="SUPFAM" id="SSF50630">
    <property type="entry name" value="Acid proteases"/>
    <property type="match status" value="1"/>
</dbReference>
<dbReference type="PROSITE" id="PS50085">
    <property type="entry name" value="RAPGAP"/>
    <property type="match status" value="1"/>
</dbReference>
<feature type="region of interest" description="Disordered" evidence="5">
    <location>
        <begin position="1969"/>
        <end position="2051"/>
    </location>
</feature>
<dbReference type="CDD" id="cd06745">
    <property type="entry name" value="PDZ_SIPA1-like"/>
    <property type="match status" value="1"/>
</dbReference>
<evidence type="ECO:0000259" key="6">
    <source>
        <dbReference type="PROSITE" id="PS50085"/>
    </source>
</evidence>
<dbReference type="Gene3D" id="3.30.420.10">
    <property type="entry name" value="Ribonuclease H-like superfamily/Ribonuclease H"/>
    <property type="match status" value="2"/>
</dbReference>
<dbReference type="Pfam" id="PF13456">
    <property type="entry name" value="RVT_3"/>
    <property type="match status" value="1"/>
</dbReference>
<feature type="region of interest" description="Disordered" evidence="5">
    <location>
        <begin position="2154"/>
        <end position="2262"/>
    </location>
</feature>